<dbReference type="InParanoid" id="A2E2M9"/>
<dbReference type="Proteomes" id="UP000001542">
    <property type="component" value="Unassembled WGS sequence"/>
</dbReference>
<protein>
    <submittedName>
        <fullName evidence="2">Uncharacterized protein</fullName>
    </submittedName>
</protein>
<dbReference type="RefSeq" id="XP_001325280.1">
    <property type="nucleotide sequence ID" value="XM_001325245.1"/>
</dbReference>
<dbReference type="VEuPathDB" id="TrichDB:TVAGG3_0166170"/>
<evidence type="ECO:0000256" key="1">
    <source>
        <dbReference type="SAM" id="MobiDB-lite"/>
    </source>
</evidence>
<keyword evidence="3" id="KW-1185">Reference proteome</keyword>
<name>A2E2M9_TRIV3</name>
<sequence>MESFLDDPNYPKLKEMWERCQSSPERTEKLNSLLKEMQKAANSQYEIFSLMGNKEGIVQFVYNNQVIPIFYPPVIPNQYPVFEGQNQQIPNNQEQISPNQLVSEASYSYYDSYTADYNEFENDYNEYDEDDQYYYSYSTVQSSSMAEYPRDDYYSSEFTRQEDDIDLNPPQVRIQAPLEENSENVEPLSSGLAEEEANEPVATREIQEEVIEQAETKELPEDDDFEKATAIPLPEEPQESVVERELHEDVVESASSQPIQQEEVKQEEKEAVEPLNGLKFDENSRTIIKEGVGKIRFIFPLDSSRFKLKSNMILDKKADISMLKDFATFCPTEVTFENFDVNGKNNYDEILQIFCRKTGVKLVSYDEQDKRLTFRVNKLNQYPITVPQL</sequence>
<dbReference type="AlphaFoldDB" id="A2E2M9"/>
<accession>A2E2M9</accession>
<dbReference type="KEGG" id="tva:4771030"/>
<dbReference type="InterPro" id="IPR036903">
    <property type="entry name" value="Nup98_auto-Pept-S59_dom_sf"/>
</dbReference>
<evidence type="ECO:0000313" key="3">
    <source>
        <dbReference type="Proteomes" id="UP000001542"/>
    </source>
</evidence>
<evidence type="ECO:0000313" key="2">
    <source>
        <dbReference type="EMBL" id="EAY13057.1"/>
    </source>
</evidence>
<feature type="region of interest" description="Disordered" evidence="1">
    <location>
        <begin position="175"/>
        <end position="202"/>
    </location>
</feature>
<dbReference type="VEuPathDB" id="TrichDB:TVAG_212390"/>
<dbReference type="EMBL" id="DS113291">
    <property type="protein sequence ID" value="EAY13057.1"/>
    <property type="molecule type" value="Genomic_DNA"/>
</dbReference>
<proteinExistence type="predicted"/>
<gene>
    <name evidence="2" type="ORF">TVAG_212390</name>
</gene>
<reference evidence="2" key="2">
    <citation type="journal article" date="2007" name="Science">
        <title>Draft genome sequence of the sexually transmitted pathogen Trichomonas vaginalis.</title>
        <authorList>
            <person name="Carlton J.M."/>
            <person name="Hirt R.P."/>
            <person name="Silva J.C."/>
            <person name="Delcher A.L."/>
            <person name="Schatz M."/>
            <person name="Zhao Q."/>
            <person name="Wortman J.R."/>
            <person name="Bidwell S.L."/>
            <person name="Alsmark U.C.M."/>
            <person name="Besteiro S."/>
            <person name="Sicheritz-Ponten T."/>
            <person name="Noel C.J."/>
            <person name="Dacks J.B."/>
            <person name="Foster P.G."/>
            <person name="Simillion C."/>
            <person name="Van de Peer Y."/>
            <person name="Miranda-Saavedra D."/>
            <person name="Barton G.J."/>
            <person name="Westrop G.D."/>
            <person name="Mueller S."/>
            <person name="Dessi D."/>
            <person name="Fiori P.L."/>
            <person name="Ren Q."/>
            <person name="Paulsen I."/>
            <person name="Zhang H."/>
            <person name="Bastida-Corcuera F.D."/>
            <person name="Simoes-Barbosa A."/>
            <person name="Brown M.T."/>
            <person name="Hayes R.D."/>
            <person name="Mukherjee M."/>
            <person name="Okumura C.Y."/>
            <person name="Schneider R."/>
            <person name="Smith A.J."/>
            <person name="Vanacova S."/>
            <person name="Villalvazo M."/>
            <person name="Haas B.J."/>
            <person name="Pertea M."/>
            <person name="Feldblyum T.V."/>
            <person name="Utterback T.R."/>
            <person name="Shu C.L."/>
            <person name="Osoegawa K."/>
            <person name="de Jong P.J."/>
            <person name="Hrdy I."/>
            <person name="Horvathova L."/>
            <person name="Zubacova Z."/>
            <person name="Dolezal P."/>
            <person name="Malik S.B."/>
            <person name="Logsdon J.M. Jr."/>
            <person name="Henze K."/>
            <person name="Gupta A."/>
            <person name="Wang C.C."/>
            <person name="Dunne R.L."/>
            <person name="Upcroft J.A."/>
            <person name="Upcroft P."/>
            <person name="White O."/>
            <person name="Salzberg S.L."/>
            <person name="Tang P."/>
            <person name="Chiu C.-H."/>
            <person name="Lee Y.-S."/>
            <person name="Embley T.M."/>
            <person name="Coombs G.H."/>
            <person name="Mottram J.C."/>
            <person name="Tachezy J."/>
            <person name="Fraser-Liggett C.M."/>
            <person name="Johnson P.J."/>
        </authorList>
    </citation>
    <scope>NUCLEOTIDE SEQUENCE [LARGE SCALE GENOMIC DNA]</scope>
    <source>
        <strain evidence="2">G3</strain>
    </source>
</reference>
<reference evidence="2" key="1">
    <citation type="submission" date="2006-10" db="EMBL/GenBank/DDBJ databases">
        <authorList>
            <person name="Amadeo P."/>
            <person name="Zhao Q."/>
            <person name="Wortman J."/>
            <person name="Fraser-Liggett C."/>
            <person name="Carlton J."/>
        </authorList>
    </citation>
    <scope>NUCLEOTIDE SEQUENCE</scope>
    <source>
        <strain evidence="2">G3</strain>
    </source>
</reference>
<organism evidence="2 3">
    <name type="scientific">Trichomonas vaginalis (strain ATCC PRA-98 / G3)</name>
    <dbReference type="NCBI Taxonomy" id="412133"/>
    <lineage>
        <taxon>Eukaryota</taxon>
        <taxon>Metamonada</taxon>
        <taxon>Parabasalia</taxon>
        <taxon>Trichomonadida</taxon>
        <taxon>Trichomonadidae</taxon>
        <taxon>Trichomonas</taxon>
    </lineage>
</organism>
<dbReference type="SUPFAM" id="SSF82215">
    <property type="entry name" value="C-terminal autoproteolytic domain of nucleoporin nup98"/>
    <property type="match status" value="1"/>
</dbReference>